<protein>
    <recommendedName>
        <fullName evidence="3">Heterokaryon incompatibility domain-containing protein</fullName>
    </recommendedName>
</protein>
<organism evidence="1 2">
    <name type="scientific">Cercospora kikuchii</name>
    <dbReference type="NCBI Taxonomy" id="84275"/>
    <lineage>
        <taxon>Eukaryota</taxon>
        <taxon>Fungi</taxon>
        <taxon>Dikarya</taxon>
        <taxon>Ascomycota</taxon>
        <taxon>Pezizomycotina</taxon>
        <taxon>Dothideomycetes</taxon>
        <taxon>Dothideomycetidae</taxon>
        <taxon>Mycosphaerellales</taxon>
        <taxon>Mycosphaerellaceae</taxon>
        <taxon>Cercospora</taxon>
    </lineage>
</organism>
<accession>A0A9P3C593</accession>
<proteinExistence type="predicted"/>
<evidence type="ECO:0000313" key="2">
    <source>
        <dbReference type="Proteomes" id="UP000825890"/>
    </source>
</evidence>
<gene>
    <name evidence="1" type="ORF">CKM354_000014700</name>
</gene>
<comment type="caution">
    <text evidence="1">The sequence shown here is derived from an EMBL/GenBank/DDBJ whole genome shotgun (WGS) entry which is preliminary data.</text>
</comment>
<reference evidence="1 2" key="1">
    <citation type="submission" date="2021-01" db="EMBL/GenBank/DDBJ databases">
        <title>Cercospora kikuchii MAFF 305040 whole genome shotgun sequence.</title>
        <authorList>
            <person name="Kashiwa T."/>
            <person name="Suzuki T."/>
        </authorList>
    </citation>
    <scope>NUCLEOTIDE SEQUENCE [LARGE SCALE GENOMIC DNA]</scope>
    <source>
        <strain evidence="1 2">MAFF 305040</strain>
    </source>
</reference>
<sequence length="638" mass="73038">MAIDNVAQFELHMIRARHYHKSALWQEKLRALQSALEICEKSELPQTRLRRQDVLFEVGGIRRRFGQHKEGICTLHEALQASEDPDSLKRAQILGELGVLYRHVNQYDLARSTFKQQYVIASQQGIDGEAEMCRALGNEGMAIYNIYQSTTPTRPELLLEAFDKLEARVLRAQKLHDRLLRDDSHSPSVSHSLIWQKIGMYRLTLCYIAAGNTSEAVLQAEASQRLQTEEEPTVTGYSRFFYGNALWHNGQQEKARHVWSAPVGVCSAVHSICKKPTDETVGYLSLLASAGVDFDTYDEQGFSPLDYTVLSDSEDARKMVGIVSNALRASIRHRLERSAGRSQGNAGGNGQRPYHEIVTEQVEEGVSVRLRLANVRRYYRSMLQENFRPELRKQDLASVAPLRDIYAKLLIADPQKAAIFDNFNFIMYSDFKARGQLPVWGDFRHSSSEMTATRLVDNESSPVNERSFTIFFSYRWLGNNNSPDDEHGVQYNRMINAVEALLQYRKDLVPENIGLWLDCACIMQEDPELQQRGIDTLPFAVLQCDAMISLVDDLYYTRAWCAVEVNLIQELIKSYHVHTWWEHILHDPAKDPFSGTLRAGDWRRPLEISKLQLTKEKIDRPKVEFLLRQSKLLGRDDA</sequence>
<dbReference type="EMBL" id="BOLY01000001">
    <property type="protein sequence ID" value="GIZ36679.1"/>
    <property type="molecule type" value="Genomic_DNA"/>
</dbReference>
<keyword evidence="2" id="KW-1185">Reference proteome</keyword>
<evidence type="ECO:0008006" key="3">
    <source>
        <dbReference type="Google" id="ProtNLM"/>
    </source>
</evidence>
<dbReference type="Proteomes" id="UP000825890">
    <property type="component" value="Unassembled WGS sequence"/>
</dbReference>
<dbReference type="SUPFAM" id="SSF48452">
    <property type="entry name" value="TPR-like"/>
    <property type="match status" value="1"/>
</dbReference>
<name>A0A9P3C593_9PEZI</name>
<dbReference type="GeneID" id="68285722"/>
<dbReference type="AlphaFoldDB" id="A0A9P3C593"/>
<evidence type="ECO:0000313" key="1">
    <source>
        <dbReference type="EMBL" id="GIZ36679.1"/>
    </source>
</evidence>
<dbReference type="Gene3D" id="1.25.40.10">
    <property type="entry name" value="Tetratricopeptide repeat domain"/>
    <property type="match status" value="1"/>
</dbReference>
<dbReference type="InterPro" id="IPR011990">
    <property type="entry name" value="TPR-like_helical_dom_sf"/>
</dbReference>
<dbReference type="RefSeq" id="XP_044651166.1">
    <property type="nucleotide sequence ID" value="XM_044795231.1"/>
</dbReference>
<dbReference type="OrthoDB" id="423576at2759"/>